<comment type="caution">
    <text evidence="11">The sequence shown here is derived from an EMBL/GenBank/DDBJ whole genome shotgun (WGS) entry which is preliminary data.</text>
</comment>
<evidence type="ECO:0000256" key="2">
    <source>
        <dbReference type="ARBA" id="ARBA00008447"/>
    </source>
</evidence>
<keyword evidence="8" id="KW-0514">Muscle protein</keyword>
<feature type="domain" description="Myosin tail" evidence="10">
    <location>
        <begin position="39"/>
        <end position="99"/>
    </location>
</feature>
<dbReference type="PANTHER" id="PTHR46349">
    <property type="entry name" value="CINGULIN-LIKE PROTEIN 1-RELATED"/>
    <property type="match status" value="1"/>
</dbReference>
<organism evidence="11 12">
    <name type="scientific">Trichonephila clavata</name>
    <name type="common">Joro spider</name>
    <name type="synonym">Nephila clavata</name>
    <dbReference type="NCBI Taxonomy" id="2740835"/>
    <lineage>
        <taxon>Eukaryota</taxon>
        <taxon>Metazoa</taxon>
        <taxon>Ecdysozoa</taxon>
        <taxon>Arthropoda</taxon>
        <taxon>Chelicerata</taxon>
        <taxon>Arachnida</taxon>
        <taxon>Araneae</taxon>
        <taxon>Araneomorphae</taxon>
        <taxon>Entelegynae</taxon>
        <taxon>Araneoidea</taxon>
        <taxon>Nephilidae</taxon>
        <taxon>Trichonephila</taxon>
    </lineage>
</organism>
<comment type="subcellular location">
    <subcellularLocation>
        <location evidence="1">Cytoplasm</location>
        <location evidence="1">Myofibril</location>
    </subcellularLocation>
</comment>
<accession>A0A8X6KW33</accession>
<reference evidence="11" key="1">
    <citation type="submission" date="2020-07" db="EMBL/GenBank/DDBJ databases">
        <title>Multicomponent nature underlies the extraordinary mechanical properties of spider dragline silk.</title>
        <authorList>
            <person name="Kono N."/>
            <person name="Nakamura H."/>
            <person name="Mori M."/>
            <person name="Yoshida Y."/>
            <person name="Ohtoshi R."/>
            <person name="Malay A.D."/>
            <person name="Moran D.A.P."/>
            <person name="Tomita M."/>
            <person name="Numata K."/>
            <person name="Arakawa K."/>
        </authorList>
    </citation>
    <scope>NUCLEOTIDE SEQUENCE</scope>
</reference>
<dbReference type="PANTHER" id="PTHR46349:SF7">
    <property type="entry name" value="MYOSIN TAIL DOMAIN-CONTAINING PROTEIN"/>
    <property type="match status" value="1"/>
</dbReference>
<dbReference type="Pfam" id="PF01576">
    <property type="entry name" value="Myosin_tail_1"/>
    <property type="match status" value="1"/>
</dbReference>
<evidence type="ECO:0000256" key="9">
    <source>
        <dbReference type="SAM" id="Coils"/>
    </source>
</evidence>
<sequence length="111" mass="13411">MFMLNLDSFDVIPVFEAKLGYKQLFDCSHLILSLHLCYWRNSLEKTNNRIKHLKRQLDESEEECSREKAAKRKVQRELEDLHENCENLQREVTNLKNKMRTDFRRSSETFC</sequence>
<proteinExistence type="inferred from homology"/>
<keyword evidence="3" id="KW-0787">Thick filament</keyword>
<evidence type="ECO:0000256" key="4">
    <source>
        <dbReference type="ARBA" id="ARBA00022490"/>
    </source>
</evidence>
<dbReference type="EMBL" id="BMAO01023041">
    <property type="protein sequence ID" value="GFQ86266.1"/>
    <property type="molecule type" value="Genomic_DNA"/>
</dbReference>
<evidence type="ECO:0000313" key="12">
    <source>
        <dbReference type="Proteomes" id="UP000887116"/>
    </source>
</evidence>
<keyword evidence="4" id="KW-0963">Cytoplasm</keyword>
<dbReference type="GO" id="GO:0032982">
    <property type="term" value="C:myosin filament"/>
    <property type="evidence" value="ECO:0007669"/>
    <property type="project" value="UniProtKB-KW"/>
</dbReference>
<dbReference type="GO" id="GO:0030016">
    <property type="term" value="C:myofibril"/>
    <property type="evidence" value="ECO:0007669"/>
    <property type="project" value="UniProtKB-SubCell"/>
</dbReference>
<dbReference type="InterPro" id="IPR002928">
    <property type="entry name" value="Myosin_tail"/>
</dbReference>
<dbReference type="GO" id="GO:0016459">
    <property type="term" value="C:myosin complex"/>
    <property type="evidence" value="ECO:0007669"/>
    <property type="project" value="UniProtKB-KW"/>
</dbReference>
<name>A0A8X6KW33_TRICU</name>
<evidence type="ECO:0000256" key="6">
    <source>
        <dbReference type="ARBA" id="ARBA00023123"/>
    </source>
</evidence>
<keyword evidence="5 9" id="KW-0175">Coiled coil</keyword>
<keyword evidence="6" id="KW-0518">Myosin</keyword>
<keyword evidence="7" id="KW-0505">Motor protein</keyword>
<protein>
    <recommendedName>
        <fullName evidence="10">Myosin tail domain-containing protein</fullName>
    </recommendedName>
</protein>
<evidence type="ECO:0000259" key="10">
    <source>
        <dbReference type="Pfam" id="PF01576"/>
    </source>
</evidence>
<evidence type="ECO:0000256" key="1">
    <source>
        <dbReference type="ARBA" id="ARBA00004657"/>
    </source>
</evidence>
<comment type="similarity">
    <text evidence="2">Belongs to the paramyosin family.</text>
</comment>
<keyword evidence="12" id="KW-1185">Reference proteome</keyword>
<evidence type="ECO:0000256" key="8">
    <source>
        <dbReference type="ARBA" id="ARBA00023179"/>
    </source>
</evidence>
<dbReference type="Gene3D" id="6.10.250.2420">
    <property type="match status" value="1"/>
</dbReference>
<dbReference type="OrthoDB" id="10254995at2759"/>
<evidence type="ECO:0000313" key="11">
    <source>
        <dbReference type="EMBL" id="GFQ86266.1"/>
    </source>
</evidence>
<dbReference type="Proteomes" id="UP000887116">
    <property type="component" value="Unassembled WGS sequence"/>
</dbReference>
<gene>
    <name evidence="11" type="ORF">TNCT_672141</name>
</gene>
<evidence type="ECO:0000256" key="3">
    <source>
        <dbReference type="ARBA" id="ARBA00022433"/>
    </source>
</evidence>
<dbReference type="AlphaFoldDB" id="A0A8X6KW33"/>
<evidence type="ECO:0000256" key="7">
    <source>
        <dbReference type="ARBA" id="ARBA00023175"/>
    </source>
</evidence>
<dbReference type="GO" id="GO:0005923">
    <property type="term" value="C:bicellular tight junction"/>
    <property type="evidence" value="ECO:0007669"/>
    <property type="project" value="TreeGrafter"/>
</dbReference>
<evidence type="ECO:0000256" key="5">
    <source>
        <dbReference type="ARBA" id="ARBA00023054"/>
    </source>
</evidence>
<feature type="coiled-coil region" evidence="9">
    <location>
        <begin position="43"/>
        <end position="105"/>
    </location>
</feature>